<dbReference type="Proteomes" id="UP000278222">
    <property type="component" value="Unassembled WGS sequence"/>
</dbReference>
<protein>
    <submittedName>
        <fullName evidence="1">Uncharacterized protein</fullName>
    </submittedName>
</protein>
<dbReference type="RefSeq" id="WP_142235651.1">
    <property type="nucleotide sequence ID" value="NZ_AP019700.1"/>
</dbReference>
<name>A0A3N1M9W9_9PROT</name>
<comment type="caution">
    <text evidence="1">The sequence shown here is derived from an EMBL/GenBank/DDBJ whole genome shotgun (WGS) entry which is preliminary data.</text>
</comment>
<dbReference type="AlphaFoldDB" id="A0A3N1M9W9"/>
<reference evidence="1 2" key="1">
    <citation type="submission" date="2018-11" db="EMBL/GenBank/DDBJ databases">
        <title>Genomic Encyclopedia of Type Strains, Phase IV (KMG-IV): sequencing the most valuable type-strain genomes for metagenomic binning, comparative biology and taxonomic classification.</title>
        <authorList>
            <person name="Goeker M."/>
        </authorList>
    </citation>
    <scope>NUCLEOTIDE SEQUENCE [LARGE SCALE GENOMIC DNA]</scope>
    <source>
        <strain evidence="1 2">DSM 5900</strain>
    </source>
</reference>
<sequence length="93" mass="10105">MAAAPAGKGAAARPSPPFVPVTTTIPVDLVVEVRDDGGHQATLRVGSRLLTHLVDDVPRDPETLGRIVRWWFEHPEIVDFNARDCRRAAGVGR</sequence>
<keyword evidence="2" id="KW-1185">Reference proteome</keyword>
<gene>
    <name evidence="1" type="ORF">EDC65_2282</name>
</gene>
<evidence type="ECO:0000313" key="1">
    <source>
        <dbReference type="EMBL" id="ROQ00483.1"/>
    </source>
</evidence>
<accession>A0A3N1M9W9</accession>
<evidence type="ECO:0000313" key="2">
    <source>
        <dbReference type="Proteomes" id="UP000278222"/>
    </source>
</evidence>
<dbReference type="EMBL" id="RJKX01000013">
    <property type="protein sequence ID" value="ROQ00483.1"/>
    <property type="molecule type" value="Genomic_DNA"/>
</dbReference>
<proteinExistence type="predicted"/>
<organism evidence="1 2">
    <name type="scientific">Stella humosa</name>
    <dbReference type="NCBI Taxonomy" id="94"/>
    <lineage>
        <taxon>Bacteria</taxon>
        <taxon>Pseudomonadati</taxon>
        <taxon>Pseudomonadota</taxon>
        <taxon>Alphaproteobacteria</taxon>
        <taxon>Rhodospirillales</taxon>
        <taxon>Stellaceae</taxon>
        <taxon>Stella</taxon>
    </lineage>
</organism>